<evidence type="ECO:0000313" key="3">
    <source>
        <dbReference type="Proteomes" id="UP001497644"/>
    </source>
</evidence>
<feature type="coiled-coil region" evidence="1">
    <location>
        <begin position="112"/>
        <end position="170"/>
    </location>
</feature>
<name>A0AAV2NQD4_9HYME</name>
<evidence type="ECO:0000256" key="1">
    <source>
        <dbReference type="SAM" id="Coils"/>
    </source>
</evidence>
<organism evidence="2 3">
    <name type="scientific">Lasius platythorax</name>
    <dbReference type="NCBI Taxonomy" id="488582"/>
    <lineage>
        <taxon>Eukaryota</taxon>
        <taxon>Metazoa</taxon>
        <taxon>Ecdysozoa</taxon>
        <taxon>Arthropoda</taxon>
        <taxon>Hexapoda</taxon>
        <taxon>Insecta</taxon>
        <taxon>Pterygota</taxon>
        <taxon>Neoptera</taxon>
        <taxon>Endopterygota</taxon>
        <taxon>Hymenoptera</taxon>
        <taxon>Apocrita</taxon>
        <taxon>Aculeata</taxon>
        <taxon>Formicoidea</taxon>
        <taxon>Formicidae</taxon>
        <taxon>Formicinae</taxon>
        <taxon>Lasius</taxon>
        <taxon>Lasius</taxon>
    </lineage>
</organism>
<accession>A0AAV2NQD4</accession>
<dbReference type="Pfam" id="PF07412">
    <property type="entry name" value="Geminin"/>
    <property type="match status" value="1"/>
</dbReference>
<evidence type="ECO:0000313" key="2">
    <source>
        <dbReference type="EMBL" id="CAL1682527.1"/>
    </source>
</evidence>
<keyword evidence="3" id="KW-1185">Reference proteome</keyword>
<dbReference type="EMBL" id="OZ034827">
    <property type="protein sequence ID" value="CAL1682527.1"/>
    <property type="molecule type" value="Genomic_DNA"/>
</dbReference>
<keyword evidence="1" id="KW-0175">Coiled coil</keyword>
<evidence type="ECO:0008006" key="4">
    <source>
        <dbReference type="Google" id="ProtNLM"/>
    </source>
</evidence>
<proteinExistence type="predicted"/>
<dbReference type="AlphaFoldDB" id="A0AAV2NQD4"/>
<dbReference type="InterPro" id="IPR022786">
    <property type="entry name" value="Geminin/Multicilin"/>
</dbReference>
<dbReference type="Gene3D" id="1.20.5.1180">
    <property type="entry name" value="Geminin coiled-coil domain"/>
    <property type="match status" value="1"/>
</dbReference>
<dbReference type="GO" id="GO:0006275">
    <property type="term" value="P:regulation of DNA replication"/>
    <property type="evidence" value="ECO:0007669"/>
    <property type="project" value="InterPro"/>
</dbReference>
<reference evidence="2" key="1">
    <citation type="submission" date="2024-04" db="EMBL/GenBank/DDBJ databases">
        <authorList>
            <consortium name="Molecular Ecology Group"/>
        </authorList>
    </citation>
    <scope>NUCLEOTIDE SEQUENCE</scope>
</reference>
<dbReference type="SUPFAM" id="SSF111469">
    <property type="entry name" value="Geminin coiled-coil domain"/>
    <property type="match status" value="1"/>
</dbReference>
<dbReference type="Proteomes" id="UP001497644">
    <property type="component" value="Chromosome 4"/>
</dbReference>
<protein>
    <recommendedName>
        <fullName evidence="4">Geminin</fullName>
    </recommendedName>
</protein>
<sequence>MESVTNVETIASKENVRKSLQVLQPAATDKETLVRADRILRCMQQSKERIKKDVTFKTYRTKTKKSAPKCKKVTSENKATQTAREEKIIIKIEDLTSTVNPGKNYWQVLAERREMNELVDALEENKKLLQHVQEGNKKFLLNTEKLREECHICKEMLDETRTLIEELREEMIGNDRNDI</sequence>
<gene>
    <name evidence="2" type="ORF">LPLAT_LOCUS8438</name>
</gene>